<evidence type="ECO:0000313" key="7">
    <source>
        <dbReference type="Proteomes" id="UP001305702"/>
    </source>
</evidence>
<keyword evidence="3" id="KW-0547">Nucleotide-binding</keyword>
<dbReference type="InterPro" id="IPR003593">
    <property type="entry name" value="AAA+_ATPase"/>
</dbReference>
<name>A0AA96L912_9BACL</name>
<dbReference type="Gene3D" id="3.40.50.300">
    <property type="entry name" value="P-loop containing nucleotide triphosphate hydrolases"/>
    <property type="match status" value="1"/>
</dbReference>
<protein>
    <submittedName>
        <fullName evidence="6">ABC transporter ATP-binding protein</fullName>
    </submittedName>
</protein>
<dbReference type="SUPFAM" id="SSF52540">
    <property type="entry name" value="P-loop containing nucleoside triphosphate hydrolases"/>
    <property type="match status" value="1"/>
</dbReference>
<dbReference type="PANTHER" id="PTHR43335:SF8">
    <property type="entry name" value="ABC TRANSPORTER, ATP-BINDING PROTEIN"/>
    <property type="match status" value="1"/>
</dbReference>
<dbReference type="InterPro" id="IPR003439">
    <property type="entry name" value="ABC_transporter-like_ATP-bd"/>
</dbReference>
<evidence type="ECO:0000256" key="1">
    <source>
        <dbReference type="ARBA" id="ARBA00005417"/>
    </source>
</evidence>
<reference evidence="6 7" key="1">
    <citation type="submission" date="2022-02" db="EMBL/GenBank/DDBJ databases">
        <title>Paenibacillus sp. MBLB1776 Whole Genome Shotgun Sequencing.</title>
        <authorList>
            <person name="Hwang C.Y."/>
            <person name="Cho E.-S."/>
            <person name="Seo M.-J."/>
        </authorList>
    </citation>
    <scope>NUCLEOTIDE SEQUENCE [LARGE SCALE GENOMIC DNA]</scope>
    <source>
        <strain evidence="6 7">MBLB1776</strain>
    </source>
</reference>
<dbReference type="GO" id="GO:0016887">
    <property type="term" value="F:ATP hydrolysis activity"/>
    <property type="evidence" value="ECO:0007669"/>
    <property type="project" value="InterPro"/>
</dbReference>
<keyword evidence="2" id="KW-0813">Transport</keyword>
<evidence type="ECO:0000256" key="2">
    <source>
        <dbReference type="ARBA" id="ARBA00022448"/>
    </source>
</evidence>
<comment type="similarity">
    <text evidence="1">Belongs to the ABC transporter superfamily.</text>
</comment>
<evidence type="ECO:0000313" key="6">
    <source>
        <dbReference type="EMBL" id="WNQ08910.1"/>
    </source>
</evidence>
<dbReference type="AlphaFoldDB" id="A0AA96L912"/>
<feature type="domain" description="ABC transporter" evidence="5">
    <location>
        <begin position="5"/>
        <end position="232"/>
    </location>
</feature>
<dbReference type="EMBL" id="CP130318">
    <property type="protein sequence ID" value="WNQ08910.1"/>
    <property type="molecule type" value="Genomic_DNA"/>
</dbReference>
<dbReference type="Proteomes" id="UP001305702">
    <property type="component" value="Chromosome"/>
</dbReference>
<dbReference type="SMART" id="SM00382">
    <property type="entry name" value="AAA"/>
    <property type="match status" value="1"/>
</dbReference>
<dbReference type="KEGG" id="paun:MJA45_14760"/>
<sequence>MSYIVRTNRLTKRYGEHTAVDFVNLSIRTGDIYGFLGQNGAGKTTTLRMIMGLIRPTSGDMELFGEGGPGSSRVMERIGAIIEYPGFYLNLSAADNLDLHRRLMGIGNKEYIDDALSTVGLLDAKHSKVKGFSLGMKQRLGLARALLHRPELLVLDEPTNGLDPGGIKEMRQLFKELARQRGITFLISSHQLSEVEQLATRIGILHQGKLVEEMDYADLQIKSRRYLAIKVDEDKKAAYVLEQQLRVSDYVVTESGVIHLYELLDHPASVTQALTSHGVGVHEIRLSGDSLEDYFIRLTGGNAHA</sequence>
<dbReference type="CDD" id="cd03268">
    <property type="entry name" value="ABC_BcrA_bacitracin_resist"/>
    <property type="match status" value="1"/>
</dbReference>
<keyword evidence="4 6" id="KW-0067">ATP-binding</keyword>
<evidence type="ECO:0000259" key="5">
    <source>
        <dbReference type="PROSITE" id="PS50893"/>
    </source>
</evidence>
<proteinExistence type="inferred from homology"/>
<accession>A0AA96L912</accession>
<evidence type="ECO:0000256" key="4">
    <source>
        <dbReference type="ARBA" id="ARBA00022840"/>
    </source>
</evidence>
<organism evidence="6 7">
    <name type="scientific">Paenibacillus aurantius</name>
    <dbReference type="NCBI Taxonomy" id="2918900"/>
    <lineage>
        <taxon>Bacteria</taxon>
        <taxon>Bacillati</taxon>
        <taxon>Bacillota</taxon>
        <taxon>Bacilli</taxon>
        <taxon>Bacillales</taxon>
        <taxon>Paenibacillaceae</taxon>
        <taxon>Paenibacillus</taxon>
    </lineage>
</organism>
<dbReference type="GO" id="GO:0005524">
    <property type="term" value="F:ATP binding"/>
    <property type="evidence" value="ECO:0007669"/>
    <property type="project" value="UniProtKB-KW"/>
</dbReference>
<dbReference type="PANTHER" id="PTHR43335">
    <property type="entry name" value="ABC TRANSPORTER, ATP-BINDING PROTEIN"/>
    <property type="match status" value="1"/>
</dbReference>
<keyword evidence="7" id="KW-1185">Reference proteome</keyword>
<dbReference type="InterPro" id="IPR027417">
    <property type="entry name" value="P-loop_NTPase"/>
</dbReference>
<dbReference type="PROSITE" id="PS50893">
    <property type="entry name" value="ABC_TRANSPORTER_2"/>
    <property type="match status" value="1"/>
</dbReference>
<dbReference type="PROSITE" id="PS00211">
    <property type="entry name" value="ABC_TRANSPORTER_1"/>
    <property type="match status" value="1"/>
</dbReference>
<evidence type="ECO:0000256" key="3">
    <source>
        <dbReference type="ARBA" id="ARBA00022741"/>
    </source>
</evidence>
<gene>
    <name evidence="6" type="ORF">MJA45_14760</name>
</gene>
<dbReference type="Pfam" id="PF00005">
    <property type="entry name" value="ABC_tran"/>
    <property type="match status" value="1"/>
</dbReference>
<dbReference type="InterPro" id="IPR017871">
    <property type="entry name" value="ABC_transporter-like_CS"/>
</dbReference>
<dbReference type="RefSeq" id="WP_315602677.1">
    <property type="nucleotide sequence ID" value="NZ_CP130318.1"/>
</dbReference>